<dbReference type="EMBL" id="MN739800">
    <property type="protein sequence ID" value="QHT26637.1"/>
    <property type="molecule type" value="Genomic_DNA"/>
</dbReference>
<evidence type="ECO:0000313" key="1">
    <source>
        <dbReference type="EMBL" id="QHT26637.1"/>
    </source>
</evidence>
<accession>A0A6C0EBT3</accession>
<organism evidence="1">
    <name type="scientific">viral metagenome</name>
    <dbReference type="NCBI Taxonomy" id="1070528"/>
    <lineage>
        <taxon>unclassified sequences</taxon>
        <taxon>metagenomes</taxon>
        <taxon>organismal metagenomes</taxon>
    </lineage>
</organism>
<proteinExistence type="predicted"/>
<protein>
    <submittedName>
        <fullName evidence="1">Uncharacterized protein</fullName>
    </submittedName>
</protein>
<reference evidence="1" key="1">
    <citation type="journal article" date="2020" name="Nature">
        <title>Giant virus diversity and host interactions through global metagenomics.</title>
        <authorList>
            <person name="Schulz F."/>
            <person name="Roux S."/>
            <person name="Paez-Espino D."/>
            <person name="Jungbluth S."/>
            <person name="Walsh D.A."/>
            <person name="Denef V.J."/>
            <person name="McMahon K.D."/>
            <person name="Konstantinidis K.T."/>
            <person name="Eloe-Fadrosh E.A."/>
            <person name="Kyrpides N.C."/>
            <person name="Woyke T."/>
        </authorList>
    </citation>
    <scope>NUCLEOTIDE SEQUENCE</scope>
    <source>
        <strain evidence="1">GVMAG-M-3300023179-2</strain>
    </source>
</reference>
<dbReference type="AlphaFoldDB" id="A0A6C0EBT3"/>
<name>A0A6C0EBT3_9ZZZZ</name>
<sequence>MGETINYPLEVLYRKILNNKSVTYKEYNDNFTPLEI</sequence>